<feature type="region of interest" description="Disordered" evidence="1">
    <location>
        <begin position="474"/>
        <end position="500"/>
    </location>
</feature>
<feature type="region of interest" description="Disordered" evidence="1">
    <location>
        <begin position="1"/>
        <end position="20"/>
    </location>
</feature>
<feature type="compositionally biased region" description="Polar residues" evidence="1">
    <location>
        <begin position="112"/>
        <end position="125"/>
    </location>
</feature>
<sequence length="520" mass="57049">MPPRSWAQIVGSGAGMKPSPLRQDITINMSEFPSTLSTVPVTSSATLAIAHGTWADVAARPDSEVSASLASSETDLKTESGVVGVGLTTSPKSETSSSSSSNNTTASSGPSISSTVAANTTTRAPISNIDMVSKKRQAAQASKAKARRSMKQAVDRAIGVPAIVEPPSPSAGKKKREKKVKEDKGKGIAADSSEEEDFDGFFPDDATTAEEKAAAAAAAAKKREENLAKAKRAFEALERDRRRQLFESSDGFDVTLIFGKDKTCSLAHREILIAESTWFAEHLPPADEDGQTTLFMEGCSAPMVGPVLSFLYTGVLPGMTFDPARKWDLRFVVFNVTNYRTSAKLEIKSGLDHFLGNIKAAVDYYGPLLGGQFYHYKFYKKGSMESLEIPLRMCYINMYEEEEKPAEMRELKLQVARLFMVVMPFVLRQPSFKGPIKQYWTSLNFPWREDMKGFYEEGLLNEYAQMFDRNGDWIDEEDPESEPLPEWPAVPGPSSAAPSHYAASIDEMTQKMRDAGIANF</sequence>
<organism evidence="3 4">
    <name type="scientific">Colletotrichum karsti</name>
    <dbReference type="NCBI Taxonomy" id="1095194"/>
    <lineage>
        <taxon>Eukaryota</taxon>
        <taxon>Fungi</taxon>
        <taxon>Dikarya</taxon>
        <taxon>Ascomycota</taxon>
        <taxon>Pezizomycotina</taxon>
        <taxon>Sordariomycetes</taxon>
        <taxon>Hypocreomycetidae</taxon>
        <taxon>Glomerellales</taxon>
        <taxon>Glomerellaceae</taxon>
        <taxon>Colletotrichum</taxon>
        <taxon>Colletotrichum boninense species complex</taxon>
    </lineage>
</organism>
<gene>
    <name evidence="3" type="ORF">CkaCkLH20_02527</name>
</gene>
<dbReference type="InterPro" id="IPR011333">
    <property type="entry name" value="SKP1/BTB/POZ_sf"/>
</dbReference>
<proteinExistence type="predicted"/>
<dbReference type="CDD" id="cd18186">
    <property type="entry name" value="BTB_POZ_ZBTB_KLHL-like"/>
    <property type="match status" value="1"/>
</dbReference>
<feature type="domain" description="BTB" evidence="2">
    <location>
        <begin position="252"/>
        <end position="314"/>
    </location>
</feature>
<dbReference type="InterPro" id="IPR000210">
    <property type="entry name" value="BTB/POZ_dom"/>
</dbReference>
<feature type="region of interest" description="Disordered" evidence="1">
    <location>
        <begin position="80"/>
        <end position="198"/>
    </location>
</feature>
<dbReference type="RefSeq" id="XP_038749177.1">
    <property type="nucleotide sequence ID" value="XM_038885246.1"/>
</dbReference>
<dbReference type="OrthoDB" id="4851389at2759"/>
<feature type="compositionally biased region" description="Acidic residues" evidence="1">
    <location>
        <begin position="474"/>
        <end position="483"/>
    </location>
</feature>
<evidence type="ECO:0000259" key="2">
    <source>
        <dbReference type="PROSITE" id="PS50097"/>
    </source>
</evidence>
<name>A0A9P6ID89_9PEZI</name>
<accession>A0A9P6ID89</accession>
<dbReference type="AlphaFoldDB" id="A0A9P6ID89"/>
<feature type="compositionally biased region" description="Low complexity" evidence="1">
    <location>
        <begin position="88"/>
        <end position="111"/>
    </location>
</feature>
<dbReference type="Gene3D" id="3.30.710.10">
    <property type="entry name" value="Potassium Channel Kv1.1, Chain A"/>
    <property type="match status" value="1"/>
</dbReference>
<evidence type="ECO:0000313" key="4">
    <source>
        <dbReference type="Proteomes" id="UP000781932"/>
    </source>
</evidence>
<evidence type="ECO:0000313" key="3">
    <source>
        <dbReference type="EMBL" id="KAF9879716.1"/>
    </source>
</evidence>
<reference evidence="3" key="2">
    <citation type="submission" date="2020-11" db="EMBL/GenBank/DDBJ databases">
        <title>Whole genome sequencing of Colletotrichum sp.</title>
        <authorList>
            <person name="Li H."/>
        </authorList>
    </citation>
    <scope>NUCLEOTIDE SEQUENCE</scope>
    <source>
        <strain evidence="3">CkLH20</strain>
    </source>
</reference>
<comment type="caution">
    <text evidence="3">The sequence shown here is derived from an EMBL/GenBank/DDBJ whole genome shotgun (WGS) entry which is preliminary data.</text>
</comment>
<dbReference type="EMBL" id="JAATWM020000006">
    <property type="protein sequence ID" value="KAF9879716.1"/>
    <property type="molecule type" value="Genomic_DNA"/>
</dbReference>
<reference evidence="3" key="1">
    <citation type="submission" date="2020-03" db="EMBL/GenBank/DDBJ databases">
        <authorList>
            <person name="He L."/>
        </authorList>
    </citation>
    <scope>NUCLEOTIDE SEQUENCE</scope>
    <source>
        <strain evidence="3">CkLH20</strain>
    </source>
</reference>
<evidence type="ECO:0000256" key="1">
    <source>
        <dbReference type="SAM" id="MobiDB-lite"/>
    </source>
</evidence>
<keyword evidence="4" id="KW-1185">Reference proteome</keyword>
<dbReference type="PROSITE" id="PS50097">
    <property type="entry name" value="BTB"/>
    <property type="match status" value="1"/>
</dbReference>
<dbReference type="Proteomes" id="UP000781932">
    <property type="component" value="Unassembled WGS sequence"/>
</dbReference>
<dbReference type="SUPFAM" id="SSF54695">
    <property type="entry name" value="POZ domain"/>
    <property type="match status" value="1"/>
</dbReference>
<protein>
    <recommendedName>
        <fullName evidence="2">BTB domain-containing protein</fullName>
    </recommendedName>
</protein>
<dbReference type="Pfam" id="PF00651">
    <property type="entry name" value="BTB"/>
    <property type="match status" value="1"/>
</dbReference>
<dbReference type="GeneID" id="62158320"/>